<comment type="similarity">
    <text evidence="2">Belongs to the OXA1/ALB3/YidC (TC 2.A.9.2) family.</text>
</comment>
<dbReference type="GO" id="GO:0032977">
    <property type="term" value="F:membrane insertase activity"/>
    <property type="evidence" value="ECO:0007669"/>
    <property type="project" value="InterPro"/>
</dbReference>
<evidence type="ECO:0000256" key="4">
    <source>
        <dbReference type="ARBA" id="ARBA00022989"/>
    </source>
</evidence>
<sequence>MQGNPAAATIKNVSRVFAVLTVPFTMSFPKAIFCYWITSNLFSLGYGLVLKVPGVKKALGVPEIPKQPVVTAPRPSIDLYTALKQAKTASQQSTSLPIEPTEVANQITSSSSRPSIRGLEI</sequence>
<evidence type="ECO:0000313" key="7">
    <source>
        <dbReference type="EMBL" id="KJB52416.1"/>
    </source>
</evidence>
<evidence type="ECO:0000256" key="3">
    <source>
        <dbReference type="ARBA" id="ARBA00022692"/>
    </source>
</evidence>
<evidence type="ECO:0008006" key="9">
    <source>
        <dbReference type="Google" id="ProtNLM"/>
    </source>
</evidence>
<accession>A0A0D2TCY3</accession>
<evidence type="ECO:0000256" key="1">
    <source>
        <dbReference type="ARBA" id="ARBA00004141"/>
    </source>
</evidence>
<evidence type="ECO:0000256" key="5">
    <source>
        <dbReference type="ARBA" id="ARBA00023136"/>
    </source>
</evidence>
<dbReference type="InterPro" id="IPR001708">
    <property type="entry name" value="YidC/ALB3/OXA1/COX18"/>
</dbReference>
<keyword evidence="8" id="KW-1185">Reference proteome</keyword>
<keyword evidence="4" id="KW-1133">Transmembrane helix</keyword>
<dbReference type="Proteomes" id="UP000032304">
    <property type="component" value="Chromosome 8"/>
</dbReference>
<gene>
    <name evidence="7" type="ORF">B456_008G261000</name>
</gene>
<reference evidence="7 8" key="1">
    <citation type="journal article" date="2012" name="Nature">
        <title>Repeated polyploidization of Gossypium genomes and the evolution of spinnable cotton fibres.</title>
        <authorList>
            <person name="Paterson A.H."/>
            <person name="Wendel J.F."/>
            <person name="Gundlach H."/>
            <person name="Guo H."/>
            <person name="Jenkins J."/>
            <person name="Jin D."/>
            <person name="Llewellyn D."/>
            <person name="Showmaker K.C."/>
            <person name="Shu S."/>
            <person name="Udall J."/>
            <person name="Yoo M.J."/>
            <person name="Byers R."/>
            <person name="Chen W."/>
            <person name="Doron-Faigenboim A."/>
            <person name="Duke M.V."/>
            <person name="Gong L."/>
            <person name="Grimwood J."/>
            <person name="Grover C."/>
            <person name="Grupp K."/>
            <person name="Hu G."/>
            <person name="Lee T.H."/>
            <person name="Li J."/>
            <person name="Lin L."/>
            <person name="Liu T."/>
            <person name="Marler B.S."/>
            <person name="Page J.T."/>
            <person name="Roberts A.W."/>
            <person name="Romanel E."/>
            <person name="Sanders W.S."/>
            <person name="Szadkowski E."/>
            <person name="Tan X."/>
            <person name="Tang H."/>
            <person name="Xu C."/>
            <person name="Wang J."/>
            <person name="Wang Z."/>
            <person name="Zhang D."/>
            <person name="Zhang L."/>
            <person name="Ashrafi H."/>
            <person name="Bedon F."/>
            <person name="Bowers J.E."/>
            <person name="Brubaker C.L."/>
            <person name="Chee P.W."/>
            <person name="Das S."/>
            <person name="Gingle A.R."/>
            <person name="Haigler C.H."/>
            <person name="Harker D."/>
            <person name="Hoffmann L.V."/>
            <person name="Hovav R."/>
            <person name="Jones D.C."/>
            <person name="Lemke C."/>
            <person name="Mansoor S."/>
            <person name="ur Rahman M."/>
            <person name="Rainville L.N."/>
            <person name="Rambani A."/>
            <person name="Reddy U.K."/>
            <person name="Rong J.K."/>
            <person name="Saranga Y."/>
            <person name="Scheffler B.E."/>
            <person name="Scheffler J.A."/>
            <person name="Stelly D.M."/>
            <person name="Triplett B.A."/>
            <person name="Van Deynze A."/>
            <person name="Vaslin M.F."/>
            <person name="Waghmare V.N."/>
            <person name="Walford S.A."/>
            <person name="Wright R.J."/>
            <person name="Zaki E.A."/>
            <person name="Zhang T."/>
            <person name="Dennis E.S."/>
            <person name="Mayer K.F."/>
            <person name="Peterson D.G."/>
            <person name="Rokhsar D.S."/>
            <person name="Wang X."/>
            <person name="Schmutz J."/>
        </authorList>
    </citation>
    <scope>NUCLEOTIDE SEQUENCE [LARGE SCALE GENOMIC DNA]</scope>
</reference>
<dbReference type="AlphaFoldDB" id="A0A0D2TCY3"/>
<evidence type="ECO:0000313" key="8">
    <source>
        <dbReference type="Proteomes" id="UP000032304"/>
    </source>
</evidence>
<keyword evidence="5" id="KW-0472">Membrane</keyword>
<dbReference type="Gramene" id="KJB52416">
    <property type="protein sequence ID" value="KJB52416"/>
    <property type="gene ID" value="B456_008G261000"/>
</dbReference>
<dbReference type="PANTHER" id="PTHR12428">
    <property type="entry name" value="OXA1"/>
    <property type="match status" value="1"/>
</dbReference>
<organism evidence="7 8">
    <name type="scientific">Gossypium raimondii</name>
    <name type="common">Peruvian cotton</name>
    <name type="synonym">Gossypium klotzschianum subsp. raimondii</name>
    <dbReference type="NCBI Taxonomy" id="29730"/>
    <lineage>
        <taxon>Eukaryota</taxon>
        <taxon>Viridiplantae</taxon>
        <taxon>Streptophyta</taxon>
        <taxon>Embryophyta</taxon>
        <taxon>Tracheophyta</taxon>
        <taxon>Spermatophyta</taxon>
        <taxon>Magnoliopsida</taxon>
        <taxon>eudicotyledons</taxon>
        <taxon>Gunneridae</taxon>
        <taxon>Pentapetalae</taxon>
        <taxon>rosids</taxon>
        <taxon>malvids</taxon>
        <taxon>Malvales</taxon>
        <taxon>Malvaceae</taxon>
        <taxon>Malvoideae</taxon>
        <taxon>Gossypium</taxon>
    </lineage>
</organism>
<comment type="subcellular location">
    <subcellularLocation>
        <location evidence="1">Membrane</location>
        <topology evidence="1">Multi-pass membrane protein</topology>
    </subcellularLocation>
</comment>
<dbReference type="GO" id="GO:0032979">
    <property type="term" value="P:protein insertion into mitochondrial inner membrane from matrix"/>
    <property type="evidence" value="ECO:0007669"/>
    <property type="project" value="TreeGrafter"/>
</dbReference>
<keyword evidence="3" id="KW-0812">Transmembrane</keyword>
<feature type="compositionally biased region" description="Polar residues" evidence="6">
    <location>
        <begin position="103"/>
        <end position="114"/>
    </location>
</feature>
<dbReference type="eggNOG" id="KOG1239">
    <property type="taxonomic scope" value="Eukaryota"/>
</dbReference>
<name>A0A0D2TCY3_GOSRA</name>
<protein>
    <recommendedName>
        <fullName evidence="9">Mitochondrial inner membrane protein OXA1-like</fullName>
    </recommendedName>
</protein>
<feature type="region of interest" description="Disordered" evidence="6">
    <location>
        <begin position="89"/>
        <end position="121"/>
    </location>
</feature>
<dbReference type="PANTHER" id="PTHR12428:SF34">
    <property type="entry name" value="MITOCHONDRIAL INNER MEMBRANE PROTEIN OXA1-LIKE"/>
    <property type="match status" value="1"/>
</dbReference>
<proteinExistence type="inferred from homology"/>
<dbReference type="EMBL" id="CM001747">
    <property type="protein sequence ID" value="KJB52416.1"/>
    <property type="molecule type" value="Genomic_DNA"/>
</dbReference>
<dbReference type="STRING" id="29730.A0A0D2TCY3"/>
<evidence type="ECO:0000256" key="2">
    <source>
        <dbReference type="ARBA" id="ARBA00010583"/>
    </source>
</evidence>
<evidence type="ECO:0000256" key="6">
    <source>
        <dbReference type="SAM" id="MobiDB-lite"/>
    </source>
</evidence>
<dbReference type="GO" id="GO:0005743">
    <property type="term" value="C:mitochondrial inner membrane"/>
    <property type="evidence" value="ECO:0007669"/>
    <property type="project" value="TreeGrafter"/>
</dbReference>